<dbReference type="Gene3D" id="2.30.31.10">
    <property type="entry name" value="Transcriptional Coactivator Pc4, Chain A"/>
    <property type="match status" value="1"/>
</dbReference>
<organism evidence="9 10">
    <name type="scientific">Schizophyllum amplum</name>
    <dbReference type="NCBI Taxonomy" id="97359"/>
    <lineage>
        <taxon>Eukaryota</taxon>
        <taxon>Fungi</taxon>
        <taxon>Dikarya</taxon>
        <taxon>Basidiomycota</taxon>
        <taxon>Agaricomycotina</taxon>
        <taxon>Agaricomycetes</taxon>
        <taxon>Agaricomycetidae</taxon>
        <taxon>Agaricales</taxon>
        <taxon>Schizophyllaceae</taxon>
        <taxon>Schizophyllum</taxon>
    </lineage>
</organism>
<comment type="caution">
    <text evidence="9">The sequence shown here is derived from an EMBL/GenBank/DDBJ whole genome shotgun (WGS) entry which is preliminary data.</text>
</comment>
<feature type="compositionally biased region" description="Acidic residues" evidence="7">
    <location>
        <begin position="13"/>
        <end position="22"/>
    </location>
</feature>
<evidence type="ECO:0000313" key="9">
    <source>
        <dbReference type="EMBL" id="TRM70041.1"/>
    </source>
</evidence>
<evidence type="ECO:0000256" key="5">
    <source>
        <dbReference type="ARBA" id="ARBA00023163"/>
    </source>
</evidence>
<protein>
    <submittedName>
        <fullName evidence="9">Transcriptional Coactivator p15-domain-containing protein</fullName>
    </submittedName>
</protein>
<keyword evidence="6" id="KW-0539">Nucleus</keyword>
<evidence type="ECO:0000313" key="10">
    <source>
        <dbReference type="Proteomes" id="UP000320762"/>
    </source>
</evidence>
<dbReference type="OrthoDB" id="2505440at2759"/>
<evidence type="ECO:0000256" key="3">
    <source>
        <dbReference type="ARBA" id="ARBA00023015"/>
    </source>
</evidence>
<comment type="subcellular location">
    <subcellularLocation>
        <location evidence="1">Nucleus</location>
    </subcellularLocation>
</comment>
<proteinExistence type="inferred from homology"/>
<dbReference type="InterPro" id="IPR045125">
    <property type="entry name" value="Sub1/Tcp4-like"/>
</dbReference>
<dbReference type="STRING" id="97359.A0A550CZ21"/>
<dbReference type="InterPro" id="IPR003173">
    <property type="entry name" value="PC4_C"/>
</dbReference>
<dbReference type="PANTHER" id="PTHR13215">
    <property type="entry name" value="RNA POLYMERASE II TRANSCRIPTIONAL COACTIVATOR"/>
    <property type="match status" value="1"/>
</dbReference>
<name>A0A550CZ21_9AGAR</name>
<dbReference type="GO" id="GO:0003713">
    <property type="term" value="F:transcription coactivator activity"/>
    <property type="evidence" value="ECO:0007669"/>
    <property type="project" value="InterPro"/>
</dbReference>
<feature type="domain" description="Transcriptional coactivator p15 (PC4) C-terminal" evidence="8">
    <location>
        <begin position="97"/>
        <end position="143"/>
    </location>
</feature>
<reference evidence="9 10" key="1">
    <citation type="journal article" date="2019" name="New Phytol.">
        <title>Comparative genomics reveals unique wood-decay strategies and fruiting body development in the Schizophyllaceae.</title>
        <authorList>
            <person name="Almasi E."/>
            <person name="Sahu N."/>
            <person name="Krizsan K."/>
            <person name="Balint B."/>
            <person name="Kovacs G.M."/>
            <person name="Kiss B."/>
            <person name="Cseklye J."/>
            <person name="Drula E."/>
            <person name="Henrissat B."/>
            <person name="Nagy I."/>
            <person name="Chovatia M."/>
            <person name="Adam C."/>
            <person name="LaButti K."/>
            <person name="Lipzen A."/>
            <person name="Riley R."/>
            <person name="Grigoriev I.V."/>
            <person name="Nagy L.G."/>
        </authorList>
    </citation>
    <scope>NUCLEOTIDE SEQUENCE [LARGE SCALE GENOMIC DNA]</scope>
    <source>
        <strain evidence="9 10">NL-1724</strain>
    </source>
</reference>
<comment type="similarity">
    <text evidence="2">Belongs to the transcriptional coactivator PC4 family.</text>
</comment>
<dbReference type="SUPFAM" id="SSF54447">
    <property type="entry name" value="ssDNA-binding transcriptional regulator domain"/>
    <property type="match status" value="1"/>
</dbReference>
<dbReference type="Proteomes" id="UP000320762">
    <property type="component" value="Unassembled WGS sequence"/>
</dbReference>
<evidence type="ECO:0000259" key="8">
    <source>
        <dbReference type="Pfam" id="PF02229"/>
    </source>
</evidence>
<evidence type="ECO:0000256" key="6">
    <source>
        <dbReference type="ARBA" id="ARBA00023242"/>
    </source>
</evidence>
<dbReference type="GO" id="GO:0005634">
    <property type="term" value="C:nucleus"/>
    <property type="evidence" value="ECO:0007669"/>
    <property type="project" value="UniProtKB-SubCell"/>
</dbReference>
<dbReference type="GO" id="GO:0003677">
    <property type="term" value="F:DNA binding"/>
    <property type="evidence" value="ECO:0007669"/>
    <property type="project" value="UniProtKB-KW"/>
</dbReference>
<gene>
    <name evidence="9" type="ORF">BD626DRAFT_563732</name>
</gene>
<evidence type="ECO:0000256" key="7">
    <source>
        <dbReference type="SAM" id="MobiDB-lite"/>
    </source>
</evidence>
<dbReference type="Pfam" id="PF02229">
    <property type="entry name" value="PC4"/>
    <property type="match status" value="1"/>
</dbReference>
<keyword evidence="10" id="KW-1185">Reference proteome</keyword>
<dbReference type="AlphaFoldDB" id="A0A550CZ21"/>
<keyword evidence="5" id="KW-0804">Transcription</keyword>
<keyword evidence="4" id="KW-0238">DNA-binding</keyword>
<dbReference type="InterPro" id="IPR009044">
    <property type="entry name" value="ssDNA-bd_transcriptional_reg"/>
</dbReference>
<keyword evidence="3" id="KW-0805">Transcription regulation</keyword>
<sequence length="147" mass="16075">MAKIPRRVQPVDESSDEDESSEQEAVQTAKKRKASGSNVKLPTAKKSKKPKSESEGDEDAEPEVKPRSSKVAKQKKQSDVSSSDVPLKEDGGTKYIDLGKMKRASISEFKGQRFVDIREYYVDKSSGEGKPGKKGIALNAEQACLIS</sequence>
<accession>A0A550CZ21</accession>
<feature type="region of interest" description="Disordered" evidence="7">
    <location>
        <begin position="1"/>
        <end position="93"/>
    </location>
</feature>
<dbReference type="GO" id="GO:0060261">
    <property type="term" value="P:positive regulation of transcription initiation by RNA polymerase II"/>
    <property type="evidence" value="ECO:0007669"/>
    <property type="project" value="InterPro"/>
</dbReference>
<evidence type="ECO:0000256" key="1">
    <source>
        <dbReference type="ARBA" id="ARBA00004123"/>
    </source>
</evidence>
<dbReference type="EMBL" id="VDMD01000001">
    <property type="protein sequence ID" value="TRM70041.1"/>
    <property type="molecule type" value="Genomic_DNA"/>
</dbReference>
<evidence type="ECO:0000256" key="2">
    <source>
        <dbReference type="ARBA" id="ARBA00009001"/>
    </source>
</evidence>
<evidence type="ECO:0000256" key="4">
    <source>
        <dbReference type="ARBA" id="ARBA00023125"/>
    </source>
</evidence>